<name>A0ABN1PGD7_9ACTN</name>
<dbReference type="GO" id="GO:0004497">
    <property type="term" value="F:monooxygenase activity"/>
    <property type="evidence" value="ECO:0007669"/>
    <property type="project" value="UniProtKB-KW"/>
</dbReference>
<evidence type="ECO:0000313" key="5">
    <source>
        <dbReference type="EMBL" id="GAA0927625.1"/>
    </source>
</evidence>
<keyword evidence="2" id="KW-0378">Hydrolase</keyword>
<keyword evidence="6" id="KW-1185">Reference proteome</keyword>
<dbReference type="InterPro" id="IPR014756">
    <property type="entry name" value="Ig_E-set"/>
</dbReference>
<dbReference type="InterPro" id="IPR003610">
    <property type="entry name" value="CBM5/12"/>
</dbReference>
<dbReference type="SUPFAM" id="SSF81296">
    <property type="entry name" value="E set domains"/>
    <property type="match status" value="1"/>
</dbReference>
<dbReference type="InterPro" id="IPR004302">
    <property type="entry name" value="Cellulose/chitin-bd_N"/>
</dbReference>
<evidence type="ECO:0000259" key="4">
    <source>
        <dbReference type="SMART" id="SM00495"/>
    </source>
</evidence>
<dbReference type="Gene3D" id="2.70.50.50">
    <property type="entry name" value="chitin-binding protein cbp21"/>
    <property type="match status" value="1"/>
</dbReference>
<reference evidence="5 6" key="1">
    <citation type="journal article" date="2019" name="Int. J. Syst. Evol. Microbiol.">
        <title>The Global Catalogue of Microorganisms (GCM) 10K type strain sequencing project: providing services to taxonomists for standard genome sequencing and annotation.</title>
        <authorList>
            <consortium name="The Broad Institute Genomics Platform"/>
            <consortium name="The Broad Institute Genome Sequencing Center for Infectious Disease"/>
            <person name="Wu L."/>
            <person name="Ma J."/>
        </authorList>
    </citation>
    <scope>NUCLEOTIDE SEQUENCE [LARGE SCALE GENOMIC DNA]</scope>
    <source>
        <strain evidence="5 6">JCM 11136</strain>
    </source>
</reference>
<dbReference type="CDD" id="cd12214">
    <property type="entry name" value="ChiA1_BD"/>
    <property type="match status" value="1"/>
</dbReference>
<evidence type="ECO:0000313" key="6">
    <source>
        <dbReference type="Proteomes" id="UP001501578"/>
    </source>
</evidence>
<sequence length="237" mass="25006">MRRVLVLLSALIVAIGTTIFVASPAMAHGYINSPPSRQANCAQGKVSNCGPIIWEPQSVEGPKGQSNCHGGDSRWAPLSDESKAWPVASVGNSVTFNWTITARHATLNWEYYVGGTRVAVFSGNNQQPPSSLSHTVNLSGFSGRQKVLSVWNIADTPMAFYSCVDVQIGGGGNNPNPNPTPTPTPTDPGPGGTWAANTAYAVGSTVTYGGASYRCTQPHTSLPGWEPPNAPSLWQRA</sequence>
<protein>
    <submittedName>
        <fullName evidence="5">Lytic polysaccharide monooxygenase</fullName>
    </submittedName>
</protein>
<evidence type="ECO:0000256" key="2">
    <source>
        <dbReference type="ARBA" id="ARBA00022801"/>
    </source>
</evidence>
<dbReference type="PANTHER" id="PTHR34823:SF1">
    <property type="entry name" value="CHITIN-BINDING TYPE-4 DOMAIN-CONTAINING PROTEIN"/>
    <property type="match status" value="1"/>
</dbReference>
<dbReference type="InterPro" id="IPR036573">
    <property type="entry name" value="CBM_sf_5/12"/>
</dbReference>
<dbReference type="InterPro" id="IPR051024">
    <property type="entry name" value="GlcNAc_Chitin_IntDeg"/>
</dbReference>
<feature type="domain" description="Chitin-binding type-3" evidence="4">
    <location>
        <begin position="191"/>
        <end position="237"/>
    </location>
</feature>
<dbReference type="SUPFAM" id="SSF51055">
    <property type="entry name" value="Carbohydrate binding domain"/>
    <property type="match status" value="1"/>
</dbReference>
<dbReference type="EMBL" id="BAAAHQ010000013">
    <property type="protein sequence ID" value="GAA0927625.1"/>
    <property type="molecule type" value="Genomic_DNA"/>
</dbReference>
<dbReference type="CDD" id="cd21177">
    <property type="entry name" value="LPMO_AA10"/>
    <property type="match status" value="1"/>
</dbReference>
<evidence type="ECO:0000256" key="3">
    <source>
        <dbReference type="SAM" id="MobiDB-lite"/>
    </source>
</evidence>
<dbReference type="Pfam" id="PF02839">
    <property type="entry name" value="CBM_5_12"/>
    <property type="match status" value="1"/>
</dbReference>
<keyword evidence="5" id="KW-0503">Monooxygenase</keyword>
<gene>
    <name evidence="5" type="ORF">GCM10009560_30300</name>
</gene>
<accession>A0ABN1PGD7</accession>
<dbReference type="RefSeq" id="WP_343950477.1">
    <property type="nucleotide sequence ID" value="NZ_BAAAHQ010000013.1"/>
</dbReference>
<keyword evidence="1" id="KW-0732">Signal</keyword>
<dbReference type="Pfam" id="PF03067">
    <property type="entry name" value="LPMO_10"/>
    <property type="match status" value="1"/>
</dbReference>
<keyword evidence="5" id="KW-0560">Oxidoreductase</keyword>
<dbReference type="SMART" id="SM00495">
    <property type="entry name" value="ChtBD3"/>
    <property type="match status" value="1"/>
</dbReference>
<feature type="compositionally biased region" description="Pro residues" evidence="3">
    <location>
        <begin position="176"/>
        <end position="188"/>
    </location>
</feature>
<comment type="caution">
    <text evidence="5">The sequence shown here is derived from an EMBL/GenBank/DDBJ whole genome shotgun (WGS) entry which is preliminary data.</text>
</comment>
<feature type="region of interest" description="Disordered" evidence="3">
    <location>
        <begin position="171"/>
        <end position="194"/>
    </location>
</feature>
<dbReference type="Gene3D" id="2.10.10.20">
    <property type="entry name" value="Carbohydrate-binding module superfamily 5/12"/>
    <property type="match status" value="1"/>
</dbReference>
<dbReference type="PANTHER" id="PTHR34823">
    <property type="entry name" value="GLCNAC-BINDING PROTEIN A"/>
    <property type="match status" value="1"/>
</dbReference>
<evidence type="ECO:0000256" key="1">
    <source>
        <dbReference type="ARBA" id="ARBA00022729"/>
    </source>
</evidence>
<dbReference type="Proteomes" id="UP001501578">
    <property type="component" value="Unassembled WGS sequence"/>
</dbReference>
<organism evidence="5 6">
    <name type="scientific">Nonomuraea longicatena</name>
    <dbReference type="NCBI Taxonomy" id="83682"/>
    <lineage>
        <taxon>Bacteria</taxon>
        <taxon>Bacillati</taxon>
        <taxon>Actinomycetota</taxon>
        <taxon>Actinomycetes</taxon>
        <taxon>Streptosporangiales</taxon>
        <taxon>Streptosporangiaceae</taxon>
        <taxon>Nonomuraea</taxon>
    </lineage>
</organism>
<proteinExistence type="predicted"/>